<dbReference type="InterPro" id="IPR024788">
    <property type="entry name" value="Malectin-like_Carb-bd_dom"/>
</dbReference>
<dbReference type="OMA" id="FQEESTY"/>
<keyword evidence="17" id="KW-1185">Reference proteome</keyword>
<dbReference type="CDD" id="cd14066">
    <property type="entry name" value="STKc_IRAK"/>
    <property type="match status" value="1"/>
</dbReference>
<keyword evidence="7" id="KW-0418">Kinase</keyword>
<dbReference type="InterPro" id="IPR011009">
    <property type="entry name" value="Kinase-like_dom_sf"/>
</dbReference>
<feature type="domain" description="Protein kinase" evidence="15">
    <location>
        <begin position="543"/>
        <end position="817"/>
    </location>
</feature>
<keyword evidence="3" id="KW-0808">Transferase</keyword>
<sequence length="894" mass="97763">MGTGGDSYSWGRPHCLLFFILLISFIWLPHIASGDGSPSAPVAYAPPDNYLINCGSKSATHLEDGRTYKSDSQAASLLYADDDFQVSQDSLPPGFSLPLNLPLSSQPLYATARVFPRPATYSFFISRPGLHWVRLYFYAIPDARSNLTGSVFSVSTADYVLMHDFSVEDGSMVVFKEYLLNVTGEKFCLRFTPKRNNVAFVNGIEVVSAPDSLLSDSAANVSPLAAYSGLSKCLFEVCYRMNVGGPPVYPEDDPLSRTWESDFQYNMFFEGAQNVSVAPNRIRYPESGGASPLIAPHVVYATADKMAESGVQDSNFNLTWRVEVDSSYWYLIRLHFCDIVSKSLNDMYFNVYVNQMMAVPGLDLSSLTGGLAVPFFKDFVIDPSFITNGSIEIQLGPATSVESSAPNAILNGLEVLKINNSVGSLDGMFSVDGVYRGHGRLSLMKVGAGIGLVFSAAAVLLLAAIFVRGRQRPQGWEKRNSFSSWLLPVHSGNASFMSSKSWSRKTGMSCTSVSKSGHSSFVSTNGLGRRFTFNEIQEATQNFDEKAVIGVGGFGKVYLGTSGAGVKLAVKRGNPNSQQGMHEFQTEIILLSRLRHRHLVSLVGYCEEKSEMILVYEYMANGPLRDHLYGSSLPILPWKKRLEICIGAARGLHYLHTGAEQNIIHRDVKTTNILLDDNFVAKMADFGLSKAAPSLDGNTHVSTAVKGSFGYLDPEYFRRQQLTEKSDVYSFGVVLFEVLCARPAVDPSLPREQVSLAEWAMKWHRKGQLGKIVDKSIIESISPNSLKKFAEAAEKCLAEYGVDRPPMGDVLWSLEYALQLQVAANAAAAEETEDKSLNLIKLDVEDSDEAEEAKGLPSSSSTACLLPDSAGASDVSEVNMGAPVFSQIVNFQGR</sequence>
<dbReference type="Pfam" id="PF12819">
    <property type="entry name" value="Malectin_like"/>
    <property type="match status" value="1"/>
</dbReference>
<keyword evidence="4 13" id="KW-0812">Transmembrane</keyword>
<dbReference type="GO" id="GO:0097275">
    <property type="term" value="P:intracellular ammonium homeostasis"/>
    <property type="evidence" value="ECO:0007669"/>
    <property type="project" value="EnsemblPlants"/>
</dbReference>
<dbReference type="GO" id="GO:0080147">
    <property type="term" value="P:root hair cell development"/>
    <property type="evidence" value="ECO:0007669"/>
    <property type="project" value="EnsemblPlants"/>
</dbReference>
<dbReference type="GO" id="GO:0004714">
    <property type="term" value="F:transmembrane receptor protein tyrosine kinase activity"/>
    <property type="evidence" value="ECO:0007669"/>
    <property type="project" value="InterPro"/>
</dbReference>
<comment type="subcellular location">
    <subcellularLocation>
        <location evidence="1">Membrane</location>
        <topology evidence="1">Single-pass type I membrane protein</topology>
    </subcellularLocation>
</comment>
<dbReference type="Pfam" id="PF07714">
    <property type="entry name" value="PK_Tyr_Ser-Thr"/>
    <property type="match status" value="1"/>
</dbReference>
<evidence type="ECO:0000256" key="1">
    <source>
        <dbReference type="ARBA" id="ARBA00004479"/>
    </source>
</evidence>
<dbReference type="PROSITE" id="PS00107">
    <property type="entry name" value="PROTEIN_KINASE_ATP"/>
    <property type="match status" value="1"/>
</dbReference>
<feature type="signal peptide" evidence="14">
    <location>
        <begin position="1"/>
        <end position="34"/>
    </location>
</feature>
<evidence type="ECO:0000256" key="11">
    <source>
        <dbReference type="ARBA" id="ARBA00023180"/>
    </source>
</evidence>
<evidence type="ECO:0000313" key="16">
    <source>
        <dbReference type="EnsemblPlants" id="Kaladp0048s0860.1.v1.1.CDS.1"/>
    </source>
</evidence>
<evidence type="ECO:0000256" key="12">
    <source>
        <dbReference type="PROSITE-ProRule" id="PRU10141"/>
    </source>
</evidence>
<dbReference type="GO" id="GO:0004674">
    <property type="term" value="F:protein serine/threonine kinase activity"/>
    <property type="evidence" value="ECO:0007669"/>
    <property type="project" value="UniProtKB-KW"/>
</dbReference>
<evidence type="ECO:0000256" key="8">
    <source>
        <dbReference type="ARBA" id="ARBA00022840"/>
    </source>
</evidence>
<dbReference type="InterPro" id="IPR045272">
    <property type="entry name" value="ANXUR1/2-like"/>
</dbReference>
<keyword evidence="6 12" id="KW-0547">Nucleotide-binding</keyword>
<keyword evidence="9 13" id="KW-1133">Transmembrane helix</keyword>
<dbReference type="FunFam" id="1.10.510.10:FF:000058">
    <property type="entry name" value="Receptor-like protein kinase FERONIA"/>
    <property type="match status" value="1"/>
</dbReference>
<dbReference type="PANTHER" id="PTHR27003:SF296">
    <property type="entry name" value="PROTEIN KINASE DOMAIN-CONTAINING PROTEIN"/>
    <property type="match status" value="1"/>
</dbReference>
<keyword evidence="10 13" id="KW-0472">Membrane</keyword>
<evidence type="ECO:0000256" key="2">
    <source>
        <dbReference type="ARBA" id="ARBA00022527"/>
    </source>
</evidence>
<feature type="chain" id="PRO_5029534964" description="Protein kinase domain-containing protein" evidence="14">
    <location>
        <begin position="35"/>
        <end position="894"/>
    </location>
</feature>
<keyword evidence="5 14" id="KW-0732">Signal</keyword>
<dbReference type="Gramene" id="Kaladp0048s0860.1.v1.1">
    <property type="protein sequence ID" value="Kaladp0048s0860.1.v1.1.CDS.1"/>
    <property type="gene ID" value="Kaladp0048s0860.v1.1"/>
</dbReference>
<dbReference type="Proteomes" id="UP000594263">
    <property type="component" value="Unplaced"/>
</dbReference>
<organism evidence="16 17">
    <name type="scientific">Kalanchoe fedtschenkoi</name>
    <name type="common">Lavender scallops</name>
    <name type="synonym">South American air plant</name>
    <dbReference type="NCBI Taxonomy" id="63787"/>
    <lineage>
        <taxon>Eukaryota</taxon>
        <taxon>Viridiplantae</taxon>
        <taxon>Streptophyta</taxon>
        <taxon>Embryophyta</taxon>
        <taxon>Tracheophyta</taxon>
        <taxon>Spermatophyta</taxon>
        <taxon>Magnoliopsida</taxon>
        <taxon>eudicotyledons</taxon>
        <taxon>Gunneridae</taxon>
        <taxon>Pentapetalae</taxon>
        <taxon>Saxifragales</taxon>
        <taxon>Crassulaceae</taxon>
        <taxon>Kalanchoe</taxon>
    </lineage>
</organism>
<evidence type="ECO:0000256" key="4">
    <source>
        <dbReference type="ARBA" id="ARBA00022692"/>
    </source>
</evidence>
<evidence type="ECO:0000256" key="5">
    <source>
        <dbReference type="ARBA" id="ARBA00022729"/>
    </source>
</evidence>
<dbReference type="Gene3D" id="1.10.510.10">
    <property type="entry name" value="Transferase(Phosphotransferase) domain 1"/>
    <property type="match status" value="1"/>
</dbReference>
<dbReference type="InterPro" id="IPR017441">
    <property type="entry name" value="Protein_kinase_ATP_BS"/>
</dbReference>
<dbReference type="FunFam" id="2.60.120.430:FF:000005">
    <property type="entry name" value="Putative receptor-like protein kinase"/>
    <property type="match status" value="1"/>
</dbReference>
<evidence type="ECO:0000256" key="6">
    <source>
        <dbReference type="ARBA" id="ARBA00022741"/>
    </source>
</evidence>
<dbReference type="AlphaFoldDB" id="A0A7N0U068"/>
<evidence type="ECO:0000256" key="14">
    <source>
        <dbReference type="SAM" id="SignalP"/>
    </source>
</evidence>
<feature type="transmembrane region" description="Helical" evidence="13">
    <location>
        <begin position="446"/>
        <end position="467"/>
    </location>
</feature>
<dbReference type="FunFam" id="3.30.200.20:FF:000039">
    <property type="entry name" value="receptor-like protein kinase FERONIA"/>
    <property type="match status" value="1"/>
</dbReference>
<evidence type="ECO:0000259" key="15">
    <source>
        <dbReference type="PROSITE" id="PS50011"/>
    </source>
</evidence>
<dbReference type="GO" id="GO:0009506">
    <property type="term" value="C:plasmodesma"/>
    <property type="evidence" value="ECO:0007669"/>
    <property type="project" value="TreeGrafter"/>
</dbReference>
<dbReference type="InterPro" id="IPR008271">
    <property type="entry name" value="Ser/Thr_kinase_AS"/>
</dbReference>
<keyword evidence="2" id="KW-0723">Serine/threonine-protein kinase</keyword>
<dbReference type="EnsemblPlants" id="Kaladp0048s0860.1.v1.1">
    <property type="protein sequence ID" value="Kaladp0048s0860.1.v1.1.CDS.1"/>
    <property type="gene ID" value="Kaladp0048s0860.v1.1"/>
</dbReference>
<name>A0A7N0U068_KALFE</name>
<keyword evidence="11" id="KW-0325">Glycoprotein</keyword>
<dbReference type="PROSITE" id="PS00108">
    <property type="entry name" value="PROTEIN_KINASE_ST"/>
    <property type="match status" value="1"/>
</dbReference>
<dbReference type="GO" id="GO:0009705">
    <property type="term" value="C:plant-type vacuole membrane"/>
    <property type="evidence" value="ECO:0007669"/>
    <property type="project" value="EnsemblPlants"/>
</dbReference>
<evidence type="ECO:0000313" key="17">
    <source>
        <dbReference type="Proteomes" id="UP000594263"/>
    </source>
</evidence>
<dbReference type="GO" id="GO:0005524">
    <property type="term" value="F:ATP binding"/>
    <property type="evidence" value="ECO:0007669"/>
    <property type="project" value="UniProtKB-UniRule"/>
</dbReference>
<evidence type="ECO:0000256" key="7">
    <source>
        <dbReference type="ARBA" id="ARBA00022777"/>
    </source>
</evidence>
<dbReference type="InterPro" id="IPR001245">
    <property type="entry name" value="Ser-Thr/Tyr_kinase_cat_dom"/>
</dbReference>
<evidence type="ECO:0000256" key="10">
    <source>
        <dbReference type="ARBA" id="ARBA00023136"/>
    </source>
</evidence>
<dbReference type="Gene3D" id="2.60.120.430">
    <property type="entry name" value="Galactose-binding lectin"/>
    <property type="match status" value="2"/>
</dbReference>
<evidence type="ECO:0000256" key="3">
    <source>
        <dbReference type="ARBA" id="ARBA00022679"/>
    </source>
</evidence>
<dbReference type="PROSITE" id="PS50011">
    <property type="entry name" value="PROTEIN_KINASE_DOM"/>
    <property type="match status" value="1"/>
</dbReference>
<keyword evidence="8 12" id="KW-0067">ATP-binding</keyword>
<dbReference type="GO" id="GO:0051924">
    <property type="term" value="P:regulation of calcium ion transport"/>
    <property type="evidence" value="ECO:0007669"/>
    <property type="project" value="EnsemblPlants"/>
</dbReference>
<dbReference type="SMART" id="SM00220">
    <property type="entry name" value="S_TKc"/>
    <property type="match status" value="1"/>
</dbReference>
<dbReference type="SUPFAM" id="SSF56112">
    <property type="entry name" value="Protein kinase-like (PK-like)"/>
    <property type="match status" value="1"/>
</dbReference>
<evidence type="ECO:0000256" key="13">
    <source>
        <dbReference type="SAM" id="Phobius"/>
    </source>
</evidence>
<dbReference type="GO" id="GO:0005886">
    <property type="term" value="C:plasma membrane"/>
    <property type="evidence" value="ECO:0007669"/>
    <property type="project" value="TreeGrafter"/>
</dbReference>
<feature type="binding site" evidence="12">
    <location>
        <position position="571"/>
    </location>
    <ligand>
        <name>ATP</name>
        <dbReference type="ChEBI" id="CHEBI:30616"/>
    </ligand>
</feature>
<dbReference type="FunFam" id="2.60.120.430:FF:000001">
    <property type="entry name" value="Receptor-like protein kinase FERONIA"/>
    <property type="match status" value="1"/>
</dbReference>
<dbReference type="Gene3D" id="3.30.200.20">
    <property type="entry name" value="Phosphorylase Kinase, domain 1"/>
    <property type="match status" value="1"/>
</dbReference>
<evidence type="ECO:0000256" key="9">
    <source>
        <dbReference type="ARBA" id="ARBA00022989"/>
    </source>
</evidence>
<dbReference type="PANTHER" id="PTHR27003">
    <property type="entry name" value="OS07G0166700 PROTEIN"/>
    <property type="match status" value="1"/>
</dbReference>
<accession>A0A7N0U068</accession>
<reference evidence="16" key="1">
    <citation type="submission" date="2021-01" db="UniProtKB">
        <authorList>
            <consortium name="EnsemblPlants"/>
        </authorList>
    </citation>
    <scope>IDENTIFICATION</scope>
</reference>
<protein>
    <recommendedName>
        <fullName evidence="15">Protein kinase domain-containing protein</fullName>
    </recommendedName>
</protein>
<dbReference type="InterPro" id="IPR000719">
    <property type="entry name" value="Prot_kinase_dom"/>
</dbReference>
<proteinExistence type="predicted"/>